<feature type="domain" description="Pyruvate carboxyltransferase" evidence="10">
    <location>
        <begin position="50"/>
        <end position="322"/>
    </location>
</feature>
<evidence type="ECO:0000256" key="6">
    <source>
        <dbReference type="ARBA" id="ARBA00022605"/>
    </source>
</evidence>
<dbReference type="InterPro" id="IPR036230">
    <property type="entry name" value="LeuA_allosteric_dom_sf"/>
</dbReference>
<dbReference type="Proteomes" id="UP001152885">
    <property type="component" value="Unassembled WGS sequence"/>
</dbReference>
<evidence type="ECO:0000256" key="2">
    <source>
        <dbReference type="ARBA" id="ARBA00004689"/>
    </source>
</evidence>
<comment type="caution">
    <text evidence="11">The sequence shown here is derived from an EMBL/GenBank/DDBJ whole genome shotgun (WGS) entry which is preliminary data.</text>
</comment>
<dbReference type="InterPro" id="IPR039371">
    <property type="entry name" value="LeuA_N_DRE-TIM"/>
</dbReference>
<proteinExistence type="inferred from homology"/>
<keyword evidence="8" id="KW-0479">Metal-binding</keyword>
<evidence type="ECO:0000256" key="7">
    <source>
        <dbReference type="ARBA" id="ARBA00022679"/>
    </source>
</evidence>
<dbReference type="GO" id="GO:0003852">
    <property type="term" value="F:2-isopropylmalate synthase activity"/>
    <property type="evidence" value="ECO:0007669"/>
    <property type="project" value="UniProtKB-EC"/>
</dbReference>
<dbReference type="InterPro" id="IPR013785">
    <property type="entry name" value="Aldolase_TIM"/>
</dbReference>
<dbReference type="InterPro" id="IPR013709">
    <property type="entry name" value="2-isopropylmalate_synth_dimer"/>
</dbReference>
<dbReference type="NCBIfam" id="TIGR00970">
    <property type="entry name" value="leuA_yeast"/>
    <property type="match status" value="1"/>
</dbReference>
<keyword evidence="9" id="KW-0100">Branched-chain amino acid biosynthesis</keyword>
<dbReference type="InterPro" id="IPR054692">
    <property type="entry name" value="LeuA-like_post-cat"/>
</dbReference>
<dbReference type="GO" id="GO:0009098">
    <property type="term" value="P:L-leucine biosynthetic process"/>
    <property type="evidence" value="ECO:0007669"/>
    <property type="project" value="UniProtKB-KW"/>
</dbReference>
<comment type="pathway">
    <text evidence="2">Amino-acid biosynthesis; L-leucine biosynthesis; L-leucine from 3-methyl-2-oxobutanoate: step 1/4.</text>
</comment>
<dbReference type="PROSITE" id="PS50991">
    <property type="entry name" value="PYR_CT"/>
    <property type="match status" value="1"/>
</dbReference>
<evidence type="ECO:0000259" key="10">
    <source>
        <dbReference type="PROSITE" id="PS50991"/>
    </source>
</evidence>
<dbReference type="PANTHER" id="PTHR46911:SF2">
    <property type="entry name" value="2-ISOPROPYLMALATE SYNTHASE-RELATED"/>
    <property type="match status" value="1"/>
</dbReference>
<dbReference type="SMART" id="SM00917">
    <property type="entry name" value="LeuA_dimer"/>
    <property type="match status" value="1"/>
</dbReference>
<evidence type="ECO:0000313" key="11">
    <source>
        <dbReference type="EMBL" id="CAI5757761.1"/>
    </source>
</evidence>
<dbReference type="CDD" id="cd07942">
    <property type="entry name" value="DRE_TIM_LeuA"/>
    <property type="match status" value="1"/>
</dbReference>
<dbReference type="InterPro" id="IPR005668">
    <property type="entry name" value="IPM_Synthase"/>
</dbReference>
<dbReference type="HAMAP" id="MF_00572">
    <property type="entry name" value="LeuA_type2"/>
    <property type="match status" value="1"/>
</dbReference>
<comment type="cofactor">
    <cofactor evidence="1">
        <name>a divalent metal cation</name>
        <dbReference type="ChEBI" id="CHEBI:60240"/>
    </cofactor>
</comment>
<protein>
    <recommendedName>
        <fullName evidence="4">2-isopropylmalate synthase</fullName>
        <ecNumber evidence="4">2.3.3.13</ecNumber>
    </recommendedName>
</protein>
<dbReference type="AlphaFoldDB" id="A0A9W4TWS2"/>
<evidence type="ECO:0000256" key="1">
    <source>
        <dbReference type="ARBA" id="ARBA00001968"/>
    </source>
</evidence>
<dbReference type="GO" id="GO:0046872">
    <property type="term" value="F:metal ion binding"/>
    <property type="evidence" value="ECO:0007669"/>
    <property type="project" value="UniProtKB-KW"/>
</dbReference>
<dbReference type="PROSITE" id="PS00815">
    <property type="entry name" value="AIPM_HOMOCIT_SYNTH_1"/>
    <property type="match status" value="1"/>
</dbReference>
<dbReference type="Gene3D" id="3.20.20.70">
    <property type="entry name" value="Aldolase class I"/>
    <property type="match status" value="1"/>
</dbReference>
<name>A0A9W4TWS2_9ASCO</name>
<dbReference type="Pfam" id="PF22615">
    <property type="entry name" value="IPMS_D2"/>
    <property type="match status" value="1"/>
</dbReference>
<dbReference type="InterPro" id="IPR000891">
    <property type="entry name" value="PYR_CT"/>
</dbReference>
<evidence type="ECO:0000256" key="4">
    <source>
        <dbReference type="ARBA" id="ARBA00012973"/>
    </source>
</evidence>
<dbReference type="SUPFAM" id="SSF51569">
    <property type="entry name" value="Aldolase"/>
    <property type="match status" value="1"/>
</dbReference>
<dbReference type="Pfam" id="PF00682">
    <property type="entry name" value="HMGL-like"/>
    <property type="match status" value="1"/>
</dbReference>
<dbReference type="GO" id="GO:0005739">
    <property type="term" value="C:mitochondrion"/>
    <property type="evidence" value="ECO:0007669"/>
    <property type="project" value="TreeGrafter"/>
</dbReference>
<dbReference type="SUPFAM" id="SSF89000">
    <property type="entry name" value="post-HMGL domain-like"/>
    <property type="match status" value="1"/>
</dbReference>
<dbReference type="InterPro" id="IPR002034">
    <property type="entry name" value="AIPM/Hcit_synth_CS"/>
</dbReference>
<keyword evidence="7" id="KW-0808">Transferase</keyword>
<dbReference type="PANTHER" id="PTHR46911">
    <property type="match status" value="1"/>
</dbReference>
<evidence type="ECO:0000256" key="3">
    <source>
        <dbReference type="ARBA" id="ARBA00009767"/>
    </source>
</evidence>
<dbReference type="Gene3D" id="3.30.160.270">
    <property type="match status" value="1"/>
</dbReference>
<dbReference type="NCBIfam" id="NF002991">
    <property type="entry name" value="PRK03739.1"/>
    <property type="match status" value="1"/>
</dbReference>
<dbReference type="SUPFAM" id="SSF110921">
    <property type="entry name" value="2-isopropylmalate synthase LeuA, allosteric (dimerisation) domain"/>
    <property type="match status" value="1"/>
</dbReference>
<dbReference type="EC" id="2.3.3.13" evidence="4"/>
<organism evidence="11 12">
    <name type="scientific">Candida verbasci</name>
    <dbReference type="NCBI Taxonomy" id="1227364"/>
    <lineage>
        <taxon>Eukaryota</taxon>
        <taxon>Fungi</taxon>
        <taxon>Dikarya</taxon>
        <taxon>Ascomycota</taxon>
        <taxon>Saccharomycotina</taxon>
        <taxon>Pichiomycetes</taxon>
        <taxon>Debaryomycetaceae</taxon>
        <taxon>Candida/Lodderomyces clade</taxon>
        <taxon>Candida</taxon>
    </lineage>
</organism>
<dbReference type="FunFam" id="3.20.20.70:FF:000045">
    <property type="entry name" value="2-isopropylmalate synthase"/>
    <property type="match status" value="1"/>
</dbReference>
<comment type="similarity">
    <text evidence="3">Belongs to the alpha-IPM synthase/homocitrate synthase family. LeuA type 2 subfamily.</text>
</comment>
<dbReference type="OrthoDB" id="418791at2759"/>
<evidence type="ECO:0000256" key="5">
    <source>
        <dbReference type="ARBA" id="ARBA00022430"/>
    </source>
</evidence>
<reference evidence="11" key="1">
    <citation type="submission" date="2022-12" db="EMBL/GenBank/DDBJ databases">
        <authorList>
            <person name="Brejova B."/>
        </authorList>
    </citation>
    <scope>NUCLEOTIDE SEQUENCE</scope>
</reference>
<accession>A0A9W4TWS2</accession>
<keyword evidence="12" id="KW-1185">Reference proteome</keyword>
<evidence type="ECO:0000313" key="12">
    <source>
        <dbReference type="Proteomes" id="UP001152885"/>
    </source>
</evidence>
<keyword evidence="6" id="KW-0028">Amino-acid biosynthesis</keyword>
<dbReference type="PROSITE" id="PS00816">
    <property type="entry name" value="AIPM_HOMOCIT_SYNTH_2"/>
    <property type="match status" value="1"/>
</dbReference>
<dbReference type="Pfam" id="PF08502">
    <property type="entry name" value="LeuA_dimer"/>
    <property type="match status" value="1"/>
</dbReference>
<dbReference type="EMBL" id="CANTUO010000002">
    <property type="protein sequence ID" value="CAI5757761.1"/>
    <property type="molecule type" value="Genomic_DNA"/>
</dbReference>
<evidence type="ECO:0000256" key="8">
    <source>
        <dbReference type="ARBA" id="ARBA00022723"/>
    </source>
</evidence>
<evidence type="ECO:0000256" key="9">
    <source>
        <dbReference type="ARBA" id="ARBA00023304"/>
    </source>
</evidence>
<keyword evidence="5" id="KW-0432">Leucine biosynthesis</keyword>
<sequence length="569" mass="64037">MFIFKRSVSRVPPVQLTYKNMLKDPSKKYPLAKQIKINRTWPDKIITKAPRWLSTDLRDGNQSLPDPMSVEEKKLYFHKLIDIGFKEIEVSFPSASQTDFDFTRYAVENAPEDVTIQVLTQSREQLVRRTVESVIGAKSAIIHIYLATSDIFRNVVFNMTKEEAIKKAVETTKLVKQLTSQHPETDWNLEFSPEAFSDTPVEFSVEICEAVKNAWEPTESKPMIFNLPATVEVASPNIYADQIEYFCQNITEREKIIVSVHCHNDRGCGVAATELGLLAGADRVEGCIFGNGERTGNVDLVTVALNLYTQGISPNLDFSNLEEIIEISEKCNKIPIHPRSPYSGSLVVCAFSGSHQDAIKKGFAKAPKEKWEIPYLPLDPKDIGRNYEAVIRVNSQSGKGGASWIILRSLGLDLPRQLQVHFSSLVQRTAESLGRELKSNEIIKLFQDEYIIPTPLQLKDFEINKKRELKAQINDFQIKGQGNGPISAFINALSNKFDILFEVNNYFEHSLESGSSSKAVSFIQLSYYNQNGEKISKWGLGINHDVSQASIEAILSVVNKLIKNNELNT</sequence>
<gene>
    <name evidence="11" type="ORF">CANVERA_P2274</name>
</gene>